<reference evidence="3 4" key="1">
    <citation type="submission" date="2018-03" db="EMBL/GenBank/DDBJ databases">
        <authorList>
            <person name="Guldener U."/>
        </authorList>
    </citation>
    <scope>NUCLEOTIDE SEQUENCE [LARGE SCALE GENOMIC DNA]</scope>
    <source>
        <strain evidence="3 4">NBRC100155</strain>
    </source>
</reference>
<organism evidence="3 4">
    <name type="scientific">Ustilago trichophora</name>
    <dbReference type="NCBI Taxonomy" id="86804"/>
    <lineage>
        <taxon>Eukaryota</taxon>
        <taxon>Fungi</taxon>
        <taxon>Dikarya</taxon>
        <taxon>Basidiomycota</taxon>
        <taxon>Ustilaginomycotina</taxon>
        <taxon>Ustilaginomycetes</taxon>
        <taxon>Ustilaginales</taxon>
        <taxon>Ustilaginaceae</taxon>
        <taxon>Ustilago</taxon>
    </lineage>
</organism>
<feature type="region of interest" description="Disordered" evidence="2">
    <location>
        <begin position="604"/>
        <end position="634"/>
    </location>
</feature>
<feature type="compositionally biased region" description="Polar residues" evidence="2">
    <location>
        <begin position="823"/>
        <end position="832"/>
    </location>
</feature>
<feature type="region of interest" description="Disordered" evidence="2">
    <location>
        <begin position="1"/>
        <end position="127"/>
    </location>
</feature>
<feature type="region of interest" description="Disordered" evidence="2">
    <location>
        <begin position="217"/>
        <end position="250"/>
    </location>
</feature>
<gene>
    <name evidence="3" type="ORF">UTRI_03877</name>
</gene>
<evidence type="ECO:0000313" key="4">
    <source>
        <dbReference type="Proteomes" id="UP000324022"/>
    </source>
</evidence>
<feature type="compositionally biased region" description="Basic and acidic residues" evidence="2">
    <location>
        <begin position="793"/>
        <end position="804"/>
    </location>
</feature>
<feature type="compositionally biased region" description="Low complexity" evidence="2">
    <location>
        <begin position="604"/>
        <end position="614"/>
    </location>
</feature>
<proteinExistence type="predicted"/>
<feature type="coiled-coil region" evidence="1">
    <location>
        <begin position="358"/>
        <end position="424"/>
    </location>
</feature>
<feature type="region of interest" description="Disordered" evidence="2">
    <location>
        <begin position="823"/>
        <end position="927"/>
    </location>
</feature>
<feature type="region of interest" description="Disordered" evidence="2">
    <location>
        <begin position="1183"/>
        <end position="1225"/>
    </location>
</feature>
<evidence type="ECO:0000256" key="2">
    <source>
        <dbReference type="SAM" id="MobiDB-lite"/>
    </source>
</evidence>
<keyword evidence="1" id="KW-0175">Coiled coil</keyword>
<feature type="region of interest" description="Disordered" evidence="2">
    <location>
        <begin position="684"/>
        <end position="734"/>
    </location>
</feature>
<evidence type="ECO:0000313" key="3">
    <source>
        <dbReference type="EMBL" id="SPO24608.1"/>
    </source>
</evidence>
<feature type="compositionally biased region" description="Polar residues" evidence="2">
    <location>
        <begin position="217"/>
        <end position="230"/>
    </location>
</feature>
<accession>A0A5C3E2I6</accession>
<feature type="region of interest" description="Disordered" evidence="2">
    <location>
        <begin position="447"/>
        <end position="490"/>
    </location>
</feature>
<dbReference type="EMBL" id="OOIN01000007">
    <property type="protein sequence ID" value="SPO24608.1"/>
    <property type="molecule type" value="Genomic_DNA"/>
</dbReference>
<protein>
    <submittedName>
        <fullName evidence="3">Uncharacterized protein</fullName>
    </submittedName>
</protein>
<feature type="compositionally biased region" description="Low complexity" evidence="2">
    <location>
        <begin position="689"/>
        <end position="702"/>
    </location>
</feature>
<feature type="compositionally biased region" description="Polar residues" evidence="2">
    <location>
        <begin position="854"/>
        <end position="872"/>
    </location>
</feature>
<name>A0A5C3E2I6_9BASI</name>
<dbReference type="Proteomes" id="UP000324022">
    <property type="component" value="Unassembled WGS sequence"/>
</dbReference>
<feature type="region of interest" description="Disordered" evidence="2">
    <location>
        <begin position="786"/>
        <end position="806"/>
    </location>
</feature>
<keyword evidence="4" id="KW-1185">Reference proteome</keyword>
<dbReference type="OrthoDB" id="9451547at2759"/>
<sequence>MISVNARRAVRPRPPAQRRPSNDGRAQHLTQSPDPDTPSCVTDDISSSLHSRPALSDIKNVVDSAKLDDPHSTHTTPVSPRHSKQTIDDPPACSPLGTLDAQLRASSPRETESLTPSTSADDLDPAWLGGLDRNELEELLIEASRKVREREQKLVIAANIGKALLEKNLTLRSGIMTSMASSSSLFGLTDIEAMINDFSQLHDTVYMHNPAACSTDDTYSSLRPMNSPPTTDVDIHSQGQISPGSAESDVTPLAHPVDLPNVEPDYFSRPATTTTTQPHDAKVSATVEASAPPTDRSIWVPSDAGLIISQPCSPSASVSSFASHSLLSPLGTMSRVTSKRNPNGTRHRSRPSLLQLQALEAQRQLASLGEQNDVLHQQISDLQYEAENARYEGSKRLGRLNKEIRGLKAELEAATRRNVELETNHLPNRPASATRSPIRGVVVHHRPEPPSPLLIRPRGPQHTSAESLSHVPLHPLKDEPTSDHGLLPSTSNLEDMVRSAQTTAGESALLAQLLAKIKELEETNSAMAKAEEDFGSRMGRAMEEDERLRDAFNTVGQDLGVETAASTSRSSPNKGHDSTELLSKLSPSKMVGLQPGFITPSHSLHSLDSLTSTDAPSLMPSVSPSQKRRAPGNRHVIEHRKTVRSAIRRAKKELAADIWCINRDEPPASGDYMSRSSTEQSLGTYSIDLSGSSSAASSPRPRGLNRKASSNSLALGPAGRPRIRITPSIEDLGRRRKMQEEVIAGPPQESSAAADWLDITSPTAPTFQHHNSLSPSDAMQAYSSRLRRSLGHSHTDQDSPERLQSEVSDAPALGAAVMMPYLSPSQQKSFNPTARLRRSRSRSSSFGSDARFGYSSSSVQQSPDPFMSSSIAWNRPKLQRSPTSTSSHRGRTLGSELGSIFGGDDRKHDFDDDLPQGRRPAASELTTAQVSDLQPLVLRSTSNATALELRSKMMADLESDRPTANVGRLVPENSEEQEDDLECVLAQSVHDPVEDVFLDDSPLRPRDSALLARVEAEERGAWLADQAIIEPGGLQDEDEPRGVQFDLINAIVERQAVAWADDDDYGRTISQREAVKLGLLAPSGSPLAGRSVRLLKGNKSKRGNSLFGMTRPTHKNQMPLAGKKETTPFRLEIESSEQVEHRLRIESLLRRRRQDLLRERGFADEWELDARDQEQEDQLIAMYAPTPRRLQGKKRRGLAGGRSDSWLASPRDASPTGRDPHRSTQQWVRELACVSPMSKETIEKHTDKDEDYDYMGLDHIRPEDGEFELLDCPSWKKQGGRGTDYFPTSFRARYRPAMVKQRVVHVSQVTYGWVEEWVQFAFVVFLAFVVMVEQGPNRNVRRGKPGATAPPSLMNKAT</sequence>
<feature type="region of interest" description="Disordered" evidence="2">
    <location>
        <begin position="1339"/>
        <end position="1358"/>
    </location>
</feature>
<evidence type="ECO:0000256" key="1">
    <source>
        <dbReference type="SAM" id="Coils"/>
    </source>
</evidence>